<organism evidence="9">
    <name type="scientific">Cyprideis torosa</name>
    <dbReference type="NCBI Taxonomy" id="163714"/>
    <lineage>
        <taxon>Eukaryota</taxon>
        <taxon>Metazoa</taxon>
        <taxon>Ecdysozoa</taxon>
        <taxon>Arthropoda</taxon>
        <taxon>Crustacea</taxon>
        <taxon>Oligostraca</taxon>
        <taxon>Ostracoda</taxon>
        <taxon>Podocopa</taxon>
        <taxon>Podocopida</taxon>
        <taxon>Cytherocopina</taxon>
        <taxon>Cytheroidea</taxon>
        <taxon>Cytherideidae</taxon>
        <taxon>Cyprideis</taxon>
    </lineage>
</organism>
<dbReference type="OrthoDB" id="3222at2759"/>
<evidence type="ECO:0000256" key="4">
    <source>
        <dbReference type="ARBA" id="ARBA00022692"/>
    </source>
</evidence>
<evidence type="ECO:0000313" key="9">
    <source>
        <dbReference type="EMBL" id="CAD7226715.1"/>
    </source>
</evidence>
<keyword evidence="6" id="KW-0472">Membrane</keyword>
<dbReference type="InterPro" id="IPR022357">
    <property type="entry name" value="MIP_CS"/>
</dbReference>
<dbReference type="CDD" id="cd00333">
    <property type="entry name" value="MIP"/>
    <property type="match status" value="1"/>
</dbReference>
<gene>
    <name evidence="9" type="ORF">CTOB1V02_LOCUS4631</name>
</gene>
<evidence type="ECO:0000256" key="1">
    <source>
        <dbReference type="ARBA" id="ARBA00004141"/>
    </source>
</evidence>
<comment type="subcellular location">
    <subcellularLocation>
        <location evidence="1">Membrane</location>
        <topology evidence="1">Multi-pass membrane protein</topology>
    </subcellularLocation>
</comment>
<accession>A0A7R8WCA1</accession>
<comment type="function">
    <text evidence="7">Aquaglyceroporin that may modulate the water content and osmolytes during anhydrobiosis.</text>
</comment>
<dbReference type="InterPro" id="IPR050363">
    <property type="entry name" value="MIP/Aquaporin"/>
</dbReference>
<dbReference type="Pfam" id="PF00230">
    <property type="entry name" value="MIP"/>
    <property type="match status" value="1"/>
</dbReference>
<evidence type="ECO:0000256" key="2">
    <source>
        <dbReference type="ARBA" id="ARBA00006175"/>
    </source>
</evidence>
<evidence type="ECO:0000256" key="3">
    <source>
        <dbReference type="ARBA" id="ARBA00022448"/>
    </source>
</evidence>
<dbReference type="Gene3D" id="1.20.1080.10">
    <property type="entry name" value="Glycerol uptake facilitator protein"/>
    <property type="match status" value="1"/>
</dbReference>
<dbReference type="GO" id="GO:0015250">
    <property type="term" value="F:water channel activity"/>
    <property type="evidence" value="ECO:0007669"/>
    <property type="project" value="TreeGrafter"/>
</dbReference>
<evidence type="ECO:0000256" key="7">
    <source>
        <dbReference type="ARBA" id="ARBA00045280"/>
    </source>
</evidence>
<dbReference type="SUPFAM" id="SSF81338">
    <property type="entry name" value="Aquaporin-like"/>
    <property type="match status" value="1"/>
</dbReference>
<sequence length="299" mass="32938">MSSNKLSRFLDDVGKKIQIRNETFRQCVAEFAGMFVLVFIGDCSVAQADIFKDESGGSFFVINICYAIAVVFGLLVCAGVSGGHMNPAVTLAMGVFGELPWFKVPLYMLSQYAGGFVAAAMVYVTYRETLIHKYGDNRFDVKYAGIFTTFPREHMTGAAGFLDQVIGTAVLLLMVCAIVDKRNMKVPEYLIPAYAGLGVAGIGMSLGYQCGYPINPARDFGPRLFTFVGGWGSAVFTAYNYWAWIPMVACHIGGVLGVVIYKVFIQNHWPPLYEVTAQTQMQNQLAMDQIPLKRELTEP</sequence>
<evidence type="ECO:0000256" key="8">
    <source>
        <dbReference type="RuleBase" id="RU000477"/>
    </source>
</evidence>
<dbReference type="PANTHER" id="PTHR43829:SF9">
    <property type="entry name" value="AQUAPORIN-9"/>
    <property type="match status" value="1"/>
</dbReference>
<dbReference type="InterPro" id="IPR023271">
    <property type="entry name" value="Aquaporin-like"/>
</dbReference>
<dbReference type="PANTHER" id="PTHR43829">
    <property type="entry name" value="AQUAPORIN OR AQUAGLYCEROPORIN RELATED"/>
    <property type="match status" value="1"/>
</dbReference>
<keyword evidence="5" id="KW-1133">Transmembrane helix</keyword>
<dbReference type="AlphaFoldDB" id="A0A7R8WCA1"/>
<dbReference type="GO" id="GO:0015254">
    <property type="term" value="F:glycerol channel activity"/>
    <property type="evidence" value="ECO:0007669"/>
    <property type="project" value="TreeGrafter"/>
</dbReference>
<evidence type="ECO:0000256" key="5">
    <source>
        <dbReference type="ARBA" id="ARBA00022989"/>
    </source>
</evidence>
<dbReference type="EMBL" id="OB660907">
    <property type="protein sequence ID" value="CAD7226715.1"/>
    <property type="molecule type" value="Genomic_DNA"/>
</dbReference>
<dbReference type="GO" id="GO:0016323">
    <property type="term" value="C:basolateral plasma membrane"/>
    <property type="evidence" value="ECO:0007669"/>
    <property type="project" value="TreeGrafter"/>
</dbReference>
<reference evidence="9" key="1">
    <citation type="submission" date="2020-11" db="EMBL/GenBank/DDBJ databases">
        <authorList>
            <person name="Tran Van P."/>
        </authorList>
    </citation>
    <scope>NUCLEOTIDE SEQUENCE</scope>
</reference>
<evidence type="ECO:0000256" key="6">
    <source>
        <dbReference type="ARBA" id="ARBA00023136"/>
    </source>
</evidence>
<protein>
    <submittedName>
        <fullName evidence="9">Uncharacterized protein</fullName>
    </submittedName>
</protein>
<keyword evidence="3 8" id="KW-0813">Transport</keyword>
<dbReference type="PRINTS" id="PR00783">
    <property type="entry name" value="MINTRINSICP"/>
</dbReference>
<proteinExistence type="inferred from homology"/>
<comment type="similarity">
    <text evidence="2 8">Belongs to the MIP/aquaporin (TC 1.A.8) family.</text>
</comment>
<keyword evidence="4 8" id="KW-0812">Transmembrane</keyword>
<dbReference type="NCBIfam" id="TIGR00861">
    <property type="entry name" value="MIP"/>
    <property type="match status" value="1"/>
</dbReference>
<dbReference type="PROSITE" id="PS00221">
    <property type="entry name" value="MIP"/>
    <property type="match status" value="1"/>
</dbReference>
<dbReference type="InterPro" id="IPR000425">
    <property type="entry name" value="MIP"/>
</dbReference>
<name>A0A7R8WCA1_9CRUS</name>